<comment type="caution">
    <text evidence="2">The sequence shown here is derived from an EMBL/GenBank/DDBJ whole genome shotgun (WGS) entry which is preliminary data.</text>
</comment>
<keyword evidence="1" id="KW-0472">Membrane</keyword>
<feature type="transmembrane region" description="Helical" evidence="1">
    <location>
        <begin position="136"/>
        <end position="158"/>
    </location>
</feature>
<dbReference type="RefSeq" id="WP_106840936.1">
    <property type="nucleotide sequence ID" value="NZ_JBCNIW010000017.1"/>
</dbReference>
<evidence type="ECO:0000313" key="2">
    <source>
        <dbReference type="EMBL" id="PSJ90171.1"/>
    </source>
</evidence>
<evidence type="ECO:0000313" key="3">
    <source>
        <dbReference type="Proteomes" id="UP000240419"/>
    </source>
</evidence>
<reference evidence="2 3" key="1">
    <citation type="submission" date="2018-03" db="EMBL/GenBank/DDBJ databases">
        <title>Brevisbacillus phylogenomics.</title>
        <authorList>
            <person name="Dunlap C."/>
        </authorList>
    </citation>
    <scope>NUCLEOTIDE SEQUENCE [LARGE SCALE GENOMIC DNA]</scope>
    <source>
        <strain evidence="2 3">NRRL NRS-1210</strain>
    </source>
</reference>
<protein>
    <submittedName>
        <fullName evidence="2">Uncharacterized protein</fullName>
    </submittedName>
</protein>
<sequence>MEHKIITYYINGLSNHRLITKKIKKWVFGYALLSILWAFTSVVAFSNKLFWVLLLAFFLEGVGFFIINHRIKVLLRQVYNCRQNGLLWDDKELNNFKMKKLERILAKYKMDTDTEKLNKLAEVIGKEAENYKIGNYIGIGIIALLFVPIWSEFIGWIYSKSEDFSMAVLSMGIMIIVALLLWQFLWILKVVFEIFDGKSHKMKELALMIDRICLKK</sequence>
<dbReference type="Proteomes" id="UP000240419">
    <property type="component" value="Unassembled WGS sequence"/>
</dbReference>
<feature type="transmembrane region" description="Helical" evidence="1">
    <location>
        <begin position="49"/>
        <end position="67"/>
    </location>
</feature>
<accession>A0A2P7UT65</accession>
<proteinExistence type="predicted"/>
<organism evidence="2 3">
    <name type="scientific">Brevibacillus fortis</name>
    <dbReference type="NCBI Taxonomy" id="2126352"/>
    <lineage>
        <taxon>Bacteria</taxon>
        <taxon>Bacillati</taxon>
        <taxon>Bacillota</taxon>
        <taxon>Bacilli</taxon>
        <taxon>Bacillales</taxon>
        <taxon>Paenibacillaceae</taxon>
        <taxon>Brevibacillus</taxon>
    </lineage>
</organism>
<name>A0A2P7UT65_9BACL</name>
<keyword evidence="1" id="KW-1133">Transmembrane helix</keyword>
<keyword evidence="3" id="KW-1185">Reference proteome</keyword>
<feature type="transmembrane region" description="Helical" evidence="1">
    <location>
        <begin position="26"/>
        <end position="43"/>
    </location>
</feature>
<gene>
    <name evidence="2" type="ORF">C7R93_22610</name>
</gene>
<dbReference type="EMBL" id="PXZM01000038">
    <property type="protein sequence ID" value="PSJ90171.1"/>
    <property type="molecule type" value="Genomic_DNA"/>
</dbReference>
<dbReference type="AlphaFoldDB" id="A0A2P7UT65"/>
<evidence type="ECO:0000256" key="1">
    <source>
        <dbReference type="SAM" id="Phobius"/>
    </source>
</evidence>
<keyword evidence="1" id="KW-0812">Transmembrane</keyword>
<feature type="transmembrane region" description="Helical" evidence="1">
    <location>
        <begin position="164"/>
        <end position="192"/>
    </location>
</feature>